<feature type="transmembrane region" description="Helical" evidence="1">
    <location>
        <begin position="243"/>
        <end position="261"/>
    </location>
</feature>
<evidence type="ECO:0000256" key="1">
    <source>
        <dbReference type="SAM" id="Phobius"/>
    </source>
</evidence>
<evidence type="ECO:0000313" key="2">
    <source>
        <dbReference type="EMBL" id="NLP61184.1"/>
    </source>
</evidence>
<dbReference type="PANTHER" id="PTHR40115:SF1">
    <property type="entry name" value="INNER MEMBRANE PROTEIN WITH PEPSY TM HELIX"/>
    <property type="match status" value="1"/>
</dbReference>
<reference evidence="2" key="2">
    <citation type="submission" date="2020-04" db="EMBL/GenBank/DDBJ databases">
        <authorList>
            <person name="Alexandrino P."/>
            <person name="Mendonca T."/>
            <person name="Guaman L."/>
            <person name="Cherix J."/>
            <person name="Lozano-Sakalauskas G."/>
            <person name="Fujita A."/>
            <person name="Filho E.R."/>
            <person name="Long P."/>
            <person name="Padilla G."/>
            <person name="Taciro M.K."/>
            <person name="Gomez J.G."/>
            <person name="Silva L.F."/>
            <person name="Torres M."/>
        </authorList>
    </citation>
    <scope>NUCLEOTIDE SEQUENCE</scope>
    <source>
        <strain evidence="2">LMG 19450</strain>
    </source>
</reference>
<name>A0A8T6ZAB3_9BURK</name>
<dbReference type="Pfam" id="PF16357">
    <property type="entry name" value="PepSY_TM_like_2"/>
    <property type="match status" value="1"/>
</dbReference>
<sequence>MRRATFACRIWSRVLNARLDEPLIEIPSADANAGVHIDPPHRAAQPLDAADFAERRKRSRRANFIKWLRKVHGWVGLWGAVLGLLFGVTGFLLNHRAGPMHISTGAPQVTQMQLALPAERPATPEALARWLQLELGFDGKPGKIRRERAHPVAWGERSVVQPESWQLMLMGPRQSVSAEYWVGDSTVAVRRTEGSVLATLTNLHKGVGMSIGWVLLMDTIAGSLILLSLTGVLLWTELNRRRTTGVVLVAGSVAAALVFGLL</sequence>
<gene>
    <name evidence="2" type="ORF">NH14_008440</name>
</gene>
<keyword evidence="1" id="KW-0812">Transmembrane</keyword>
<accession>A0A8T6ZAB3</accession>
<comment type="caution">
    <text evidence="2">The sequence shown here is derived from an EMBL/GenBank/DDBJ whole genome shotgun (WGS) entry which is preliminary data.</text>
</comment>
<keyword evidence="1" id="KW-1133">Transmembrane helix</keyword>
<proteinExistence type="predicted"/>
<dbReference type="AlphaFoldDB" id="A0A8T6ZAB3"/>
<dbReference type="EMBL" id="JTDB02000002">
    <property type="protein sequence ID" value="NLP61184.1"/>
    <property type="molecule type" value="Genomic_DNA"/>
</dbReference>
<keyword evidence="3" id="KW-1185">Reference proteome</keyword>
<dbReference type="OrthoDB" id="8559578at2"/>
<dbReference type="PANTHER" id="PTHR40115">
    <property type="entry name" value="INNER MEMBRANE PROTEIN WITH PEPSY TM HELIX"/>
    <property type="match status" value="1"/>
</dbReference>
<dbReference type="Proteomes" id="UP000030460">
    <property type="component" value="Unassembled WGS sequence"/>
</dbReference>
<evidence type="ECO:0000313" key="3">
    <source>
        <dbReference type="Proteomes" id="UP000030460"/>
    </source>
</evidence>
<dbReference type="InterPro" id="IPR032307">
    <property type="entry name" value="PepSY_TM-like_2"/>
</dbReference>
<protein>
    <submittedName>
        <fullName evidence="2">Peptidase</fullName>
    </submittedName>
</protein>
<feature type="transmembrane region" description="Helical" evidence="1">
    <location>
        <begin position="71"/>
        <end position="93"/>
    </location>
</feature>
<reference evidence="2" key="1">
    <citation type="journal article" date="2015" name="Genome Announc.">
        <title>Draft Genome Sequence of the Polyhydroxyalkanoate-Producing Bacterium Burkholderia sacchari LMG 19450 Isolated from Brazilian Sugarcane Plantation Soil.</title>
        <authorList>
            <person name="Alexandrino P.M."/>
            <person name="Mendonca T.T."/>
            <person name="Guaman Bautista L.P."/>
            <person name="Cherix J."/>
            <person name="Lozano-Sakalauskas G.C."/>
            <person name="Fujita A."/>
            <person name="Ramos Filho E."/>
            <person name="Long P."/>
            <person name="Padilla G."/>
            <person name="Taciro M.K."/>
            <person name="Gomez J.G."/>
            <person name="Silva L.F."/>
        </authorList>
    </citation>
    <scope>NUCLEOTIDE SEQUENCE</scope>
    <source>
        <strain evidence="2">LMG 19450</strain>
    </source>
</reference>
<organism evidence="2 3">
    <name type="scientific">Paraburkholderia sacchari</name>
    <dbReference type="NCBI Taxonomy" id="159450"/>
    <lineage>
        <taxon>Bacteria</taxon>
        <taxon>Pseudomonadati</taxon>
        <taxon>Pseudomonadota</taxon>
        <taxon>Betaproteobacteria</taxon>
        <taxon>Burkholderiales</taxon>
        <taxon>Burkholderiaceae</taxon>
        <taxon>Paraburkholderia</taxon>
    </lineage>
</organism>
<feature type="transmembrane region" description="Helical" evidence="1">
    <location>
        <begin position="211"/>
        <end position="236"/>
    </location>
</feature>
<keyword evidence="1" id="KW-0472">Membrane</keyword>